<dbReference type="AlphaFoldDB" id="A0A650CJ47"/>
<reference evidence="1 4" key="2">
    <citation type="submission" date="2020-08" db="EMBL/GenBank/DDBJ databases">
        <title>Genomic Encyclopedia of Type Strains, Phase IV (KMG-IV): sequencing the most valuable type-strain genomes for metagenomic binning, comparative biology and taxonomic classification.</title>
        <authorList>
            <person name="Goeker M."/>
        </authorList>
    </citation>
    <scope>NUCLEOTIDE SEQUENCE [LARGE SCALE GENOMIC DNA]</scope>
    <source>
        <strain evidence="1 4">DSM 12421</strain>
    </source>
</reference>
<evidence type="ECO:0000313" key="1">
    <source>
        <dbReference type="EMBL" id="MBB5253510.1"/>
    </source>
</evidence>
<protein>
    <submittedName>
        <fullName evidence="1">Putative dehydrogenase</fullName>
    </submittedName>
</protein>
<sequence>MGELKVNDPDLEKAIELLKQKGKVSRIDLEMQYNWSWWRSRRAYEKLRWLCETGMLECEALFGYVEMKK</sequence>
<dbReference type="Proteomes" id="UP000427373">
    <property type="component" value="Chromosome"/>
</dbReference>
<dbReference type="EMBL" id="JACHFY010000004">
    <property type="protein sequence ID" value="MBB5253510.1"/>
    <property type="molecule type" value="Genomic_DNA"/>
</dbReference>
<dbReference type="KEGG" id="soh:D1869_11985"/>
<dbReference type="EMBL" id="CP045484">
    <property type="protein sequence ID" value="QGR17816.1"/>
    <property type="molecule type" value="Genomic_DNA"/>
</dbReference>
<gene>
    <name evidence="2" type="ORF">D1869_11985</name>
    <name evidence="1" type="ORF">HNQ62_001271</name>
</gene>
<dbReference type="Proteomes" id="UP000582213">
    <property type="component" value="Unassembled WGS sequence"/>
</dbReference>
<accession>A0A650CJ47</accession>
<evidence type="ECO:0000313" key="4">
    <source>
        <dbReference type="Proteomes" id="UP000582213"/>
    </source>
</evidence>
<reference evidence="2 3" key="1">
    <citation type="submission" date="2019-10" db="EMBL/GenBank/DDBJ databases">
        <title>Genome Sequences from Six Type Strain Members of the Archaeal Family Sulfolobaceae: Acidianus ambivalens, Acidianus infernus, Metallosphaera prunae, Stygiolobus azoricus, Sulfolobus metallicus, and Sulfurisphaera ohwakuensis.</title>
        <authorList>
            <person name="Counts J.A."/>
            <person name="Kelly R.M."/>
        </authorList>
    </citation>
    <scope>NUCLEOTIDE SEQUENCE [LARGE SCALE GENOMIC DNA]</scope>
    <source>
        <strain evidence="2 3">TA-1</strain>
    </source>
</reference>
<dbReference type="RefSeq" id="WP_156015279.1">
    <property type="nucleotide sequence ID" value="NZ_CP045484.1"/>
</dbReference>
<evidence type="ECO:0000313" key="2">
    <source>
        <dbReference type="EMBL" id="QGR17816.1"/>
    </source>
</evidence>
<name>A0A650CJ47_SULOH</name>
<keyword evidence="3" id="KW-1185">Reference proteome</keyword>
<organism evidence="2 3">
    <name type="scientific">Sulfurisphaera ohwakuensis</name>
    <dbReference type="NCBI Taxonomy" id="69656"/>
    <lineage>
        <taxon>Archaea</taxon>
        <taxon>Thermoproteota</taxon>
        <taxon>Thermoprotei</taxon>
        <taxon>Sulfolobales</taxon>
        <taxon>Sulfolobaceae</taxon>
        <taxon>Sulfurisphaera</taxon>
    </lineage>
</organism>
<proteinExistence type="predicted"/>
<dbReference type="GeneID" id="42801975"/>
<evidence type="ECO:0000313" key="3">
    <source>
        <dbReference type="Proteomes" id="UP000427373"/>
    </source>
</evidence>